<dbReference type="EMBL" id="KZ303487">
    <property type="protein sequence ID" value="PIA19369.1"/>
    <property type="molecule type" value="Genomic_DNA"/>
</dbReference>
<evidence type="ECO:0000313" key="2">
    <source>
        <dbReference type="EMBL" id="PIA19369.1"/>
    </source>
</evidence>
<organism evidence="2 3">
    <name type="scientific">Coemansia reversa (strain ATCC 12441 / NRRL 1564)</name>
    <dbReference type="NCBI Taxonomy" id="763665"/>
    <lineage>
        <taxon>Eukaryota</taxon>
        <taxon>Fungi</taxon>
        <taxon>Fungi incertae sedis</taxon>
        <taxon>Zoopagomycota</taxon>
        <taxon>Kickxellomycotina</taxon>
        <taxon>Kickxellomycetes</taxon>
        <taxon>Kickxellales</taxon>
        <taxon>Kickxellaceae</taxon>
        <taxon>Coemansia</taxon>
    </lineage>
</organism>
<evidence type="ECO:0000256" key="1">
    <source>
        <dbReference type="SAM" id="MobiDB-lite"/>
    </source>
</evidence>
<feature type="non-terminal residue" evidence="2">
    <location>
        <position position="59"/>
    </location>
</feature>
<dbReference type="AlphaFoldDB" id="A0A2G5BK43"/>
<sequence>MSSPQSSSSSSQGRHRVSPSLRSALVKEEIEDVLESEVFVDVNKLRKCARQGIPEELRG</sequence>
<reference evidence="2 3" key="1">
    <citation type="journal article" date="2015" name="Genome Biol. Evol.">
        <title>Phylogenomic analyses indicate that early fungi evolved digesting cell walls of algal ancestors of land plants.</title>
        <authorList>
            <person name="Chang Y."/>
            <person name="Wang S."/>
            <person name="Sekimoto S."/>
            <person name="Aerts A.L."/>
            <person name="Choi C."/>
            <person name="Clum A."/>
            <person name="LaButti K.M."/>
            <person name="Lindquist E.A."/>
            <person name="Yee Ngan C."/>
            <person name="Ohm R.A."/>
            <person name="Salamov A.A."/>
            <person name="Grigoriev I.V."/>
            <person name="Spatafora J.W."/>
            <person name="Berbee M.L."/>
        </authorList>
    </citation>
    <scope>NUCLEOTIDE SEQUENCE [LARGE SCALE GENOMIC DNA]</scope>
    <source>
        <strain evidence="2 3">NRRL 1564</strain>
    </source>
</reference>
<evidence type="ECO:0000313" key="3">
    <source>
        <dbReference type="Proteomes" id="UP000242474"/>
    </source>
</evidence>
<feature type="region of interest" description="Disordered" evidence="1">
    <location>
        <begin position="1"/>
        <end position="20"/>
    </location>
</feature>
<keyword evidence="3" id="KW-1185">Reference proteome</keyword>
<protein>
    <submittedName>
        <fullName evidence="2">Uncharacterized protein</fullName>
    </submittedName>
</protein>
<dbReference type="OrthoDB" id="27140at2759"/>
<dbReference type="Proteomes" id="UP000242474">
    <property type="component" value="Unassembled WGS sequence"/>
</dbReference>
<feature type="compositionally biased region" description="Low complexity" evidence="1">
    <location>
        <begin position="1"/>
        <end position="12"/>
    </location>
</feature>
<proteinExistence type="predicted"/>
<accession>A0A2G5BK43</accession>
<name>A0A2G5BK43_COERN</name>
<gene>
    <name evidence="2" type="ORF">COEREDRAFT_5876</name>
</gene>